<dbReference type="PROSITE" id="PS50042">
    <property type="entry name" value="CNMP_BINDING_3"/>
    <property type="match status" value="1"/>
</dbReference>
<evidence type="ECO:0000313" key="3">
    <source>
        <dbReference type="Proteomes" id="UP000008983"/>
    </source>
</evidence>
<dbReference type="InterPro" id="IPR000595">
    <property type="entry name" value="cNMP-bd_dom"/>
</dbReference>
<dbReference type="GeneID" id="14904875"/>
<protein>
    <recommendedName>
        <fullName evidence="1">Cyclic nucleotide-binding domain-containing protein</fullName>
    </recommendedName>
</protein>
<gene>
    <name evidence="2" type="ORF">IMG5_168280</name>
</gene>
<dbReference type="PANTHER" id="PTHR23011:SF28">
    <property type="entry name" value="CYCLIC NUCLEOTIDE-BINDING DOMAIN CONTAINING PROTEIN"/>
    <property type="match status" value="1"/>
</dbReference>
<evidence type="ECO:0000259" key="1">
    <source>
        <dbReference type="PROSITE" id="PS50042"/>
    </source>
</evidence>
<accession>G0R125</accession>
<dbReference type="InParanoid" id="G0R125"/>
<organism evidence="2 3">
    <name type="scientific">Ichthyophthirius multifiliis</name>
    <name type="common">White spot disease agent</name>
    <name type="synonym">Ich</name>
    <dbReference type="NCBI Taxonomy" id="5932"/>
    <lineage>
        <taxon>Eukaryota</taxon>
        <taxon>Sar</taxon>
        <taxon>Alveolata</taxon>
        <taxon>Ciliophora</taxon>
        <taxon>Intramacronucleata</taxon>
        <taxon>Oligohymenophorea</taxon>
        <taxon>Hymenostomatida</taxon>
        <taxon>Ophryoglenina</taxon>
        <taxon>Ichthyophthirius</taxon>
    </lineage>
</organism>
<keyword evidence="3" id="KW-1185">Reference proteome</keyword>
<name>G0R125_ICHMU</name>
<dbReference type="RefSeq" id="XP_004030028.1">
    <property type="nucleotide sequence ID" value="XM_004029980.1"/>
</dbReference>
<sequence length="245" mass="29152">MMANIYLNYHKIKFQNNMILQQQKLKMKKYFIVYVQNMIANLIGIKGFDCITKNPQTCLQRANYRKKYAGTICKASNEDIFIFEQRKNMNKTYKFDMDFFQDKKQELEENLYNQLFSALKYEFQKKETVLYFNGQVANKFYIILKGACLLYMLKNTEEDQILQEETEFLKLKEKNDESNDDEFNTFINCCFQNHYQIGKYVQGDSFGDIQITNKQYRIGTAVCSQDCSFVTLSEFFQILLNKIIA</sequence>
<dbReference type="EMBL" id="GL984209">
    <property type="protein sequence ID" value="EGR28792.1"/>
    <property type="molecule type" value="Genomic_DNA"/>
</dbReference>
<dbReference type="InterPro" id="IPR014710">
    <property type="entry name" value="RmlC-like_jellyroll"/>
</dbReference>
<dbReference type="Gene3D" id="2.60.120.10">
    <property type="entry name" value="Jelly Rolls"/>
    <property type="match status" value="1"/>
</dbReference>
<dbReference type="CDD" id="cd00038">
    <property type="entry name" value="CAP_ED"/>
    <property type="match status" value="1"/>
</dbReference>
<dbReference type="OrthoDB" id="546434at2759"/>
<feature type="domain" description="Cyclic nucleotide-binding" evidence="1">
    <location>
        <begin position="105"/>
        <end position="233"/>
    </location>
</feature>
<dbReference type="PANTHER" id="PTHR23011">
    <property type="entry name" value="CYCLIC NUCLEOTIDE-BINDING DOMAIN CONTAINING PROTEIN"/>
    <property type="match status" value="1"/>
</dbReference>
<dbReference type="AlphaFoldDB" id="G0R125"/>
<dbReference type="SUPFAM" id="SSF51206">
    <property type="entry name" value="cAMP-binding domain-like"/>
    <property type="match status" value="1"/>
</dbReference>
<dbReference type="InterPro" id="IPR018490">
    <property type="entry name" value="cNMP-bd_dom_sf"/>
</dbReference>
<proteinExistence type="predicted"/>
<evidence type="ECO:0000313" key="2">
    <source>
        <dbReference type="EMBL" id="EGR28792.1"/>
    </source>
</evidence>
<reference evidence="2 3" key="1">
    <citation type="submission" date="2011-07" db="EMBL/GenBank/DDBJ databases">
        <authorList>
            <person name="Coyne R."/>
            <person name="Brami D."/>
            <person name="Johnson J."/>
            <person name="Hostetler J."/>
            <person name="Hannick L."/>
            <person name="Clark T."/>
            <person name="Cassidy-Hanley D."/>
            <person name="Inman J."/>
        </authorList>
    </citation>
    <scope>NUCLEOTIDE SEQUENCE [LARGE SCALE GENOMIC DNA]</scope>
    <source>
        <strain evidence="2 3">G5</strain>
    </source>
</reference>
<dbReference type="Proteomes" id="UP000008983">
    <property type="component" value="Unassembled WGS sequence"/>
</dbReference>